<dbReference type="InParanoid" id="A0A0V0R6B4"/>
<feature type="region of interest" description="Disordered" evidence="5">
    <location>
        <begin position="589"/>
        <end position="630"/>
    </location>
</feature>
<evidence type="ECO:0000256" key="4">
    <source>
        <dbReference type="PROSITE-ProRule" id="PRU00176"/>
    </source>
</evidence>
<comment type="caution">
    <text evidence="7">The sequence shown here is derived from an EMBL/GenBank/DDBJ whole genome shotgun (WGS) entry which is preliminary data.</text>
</comment>
<dbReference type="OMA" id="FTHRHAL"/>
<feature type="compositionally biased region" description="Basic and acidic residues" evidence="5">
    <location>
        <begin position="1"/>
        <end position="18"/>
    </location>
</feature>
<dbReference type="InterPro" id="IPR051945">
    <property type="entry name" value="RRM_MRD1_RNA_proc_ribogen"/>
</dbReference>
<feature type="compositionally biased region" description="Low complexity" evidence="5">
    <location>
        <begin position="688"/>
        <end position="697"/>
    </location>
</feature>
<dbReference type="GO" id="GO:0005730">
    <property type="term" value="C:nucleolus"/>
    <property type="evidence" value="ECO:0007669"/>
    <property type="project" value="TreeGrafter"/>
</dbReference>
<feature type="compositionally biased region" description="Basic and acidic residues" evidence="5">
    <location>
        <begin position="589"/>
        <end position="617"/>
    </location>
</feature>
<dbReference type="SMART" id="SM00361">
    <property type="entry name" value="RRM_1"/>
    <property type="match status" value="1"/>
</dbReference>
<dbReference type="PANTHER" id="PTHR48039">
    <property type="entry name" value="RNA-BINDING MOTIF PROTEIN 14B"/>
    <property type="match status" value="1"/>
</dbReference>
<accession>A0A0V0R6B4</accession>
<dbReference type="GO" id="GO:0003729">
    <property type="term" value="F:mRNA binding"/>
    <property type="evidence" value="ECO:0007669"/>
    <property type="project" value="TreeGrafter"/>
</dbReference>
<evidence type="ECO:0000256" key="1">
    <source>
        <dbReference type="ARBA" id="ARBA00004123"/>
    </source>
</evidence>
<name>A0A0V0R6B4_PSEPJ</name>
<dbReference type="PROSITE" id="PS50102">
    <property type="entry name" value="RRM"/>
    <property type="match status" value="3"/>
</dbReference>
<sequence>METDKKNKNQQSENDKQSKKGRVIVRNLVYDINEKHLQKLFTKFGAIQEIVLPKNPATGKAKGYGFVQFENKNNALKAIKELNGSKFKGRSIVLDLAIAKDQYENKKHGNQKYGEKPRKSSAHSQQQEEENQIQDQQNQQQDKNLLEEPEIEVVQSEQKNSQKQNQKQNQQQKQEQEQEKDDDEISMASYSESSDFEVNPEQQDKMEDLEEEDEDEQEEEEDNLDYEEEDLDNEDDEEEEEKILNDEDEVQKQIDNATATFDDKRDLNRKKQMETKEDLSNTVFVRNISFNTNQTDFEDFFKQFGEIYFAKLVVNHITGDNKGTGFVKFKDAKIAQKLIQATSDYDSGEFSLTETPLDLDLNGRRLICLESLKRDDADKKSKQYEKDSKNKIDIKKVKNLEQVVSIDRQNKRRLKLARLGTFDPNLAKNEIETDRRKKHLEEKLEKLKNPNNVVSVTRVAFKHLPKKAFDEIEIKQLISHFLEGLLTVPEIKKQKIIRQVSLLRNPEKANQSRGIAFVEFAEQKYAEHFLREIQKNIDAFRKKCQNTLPIVEYAIEDIRKIRKIEQLRQKREQAQKDLKDMKNYEEKKEFKAEQEKLQQKTQTAKKDFTKTPKEKPINQKQLNRQQKKQEELAAKLQLKDFLNKKSLNKEEESRAQELINAVKSRGAKQRLKQQLNSKFNLELEKNAQNENNNNKNQSVNQTILTKSQMKKEKLQQKKELMQKKNQTEEELKQFQIQKQLKQKQQNKNEENQSDLKKQRKQQEKALVDKIQAQIKNKRKAKQQINDVDDLDLQIQQHLQKKQKQLKWDL</sequence>
<evidence type="ECO:0000259" key="6">
    <source>
        <dbReference type="PROSITE" id="PS50102"/>
    </source>
</evidence>
<evidence type="ECO:0000256" key="3">
    <source>
        <dbReference type="ARBA" id="ARBA00023242"/>
    </source>
</evidence>
<evidence type="ECO:0000313" key="7">
    <source>
        <dbReference type="EMBL" id="KRX09765.1"/>
    </source>
</evidence>
<feature type="compositionally biased region" description="Low complexity" evidence="5">
    <location>
        <begin position="133"/>
        <end position="142"/>
    </location>
</feature>
<protein>
    <recommendedName>
        <fullName evidence="6">RRM domain-containing protein</fullName>
    </recommendedName>
</protein>
<feature type="domain" description="RRM" evidence="6">
    <location>
        <begin position="457"/>
        <end position="556"/>
    </location>
</feature>
<dbReference type="OrthoDB" id="313401at2759"/>
<dbReference type="CDD" id="cd12414">
    <property type="entry name" value="RRM2_RBM28_like"/>
    <property type="match status" value="1"/>
</dbReference>
<dbReference type="SMART" id="SM00360">
    <property type="entry name" value="RRM"/>
    <property type="match status" value="3"/>
</dbReference>
<keyword evidence="8" id="KW-1185">Reference proteome</keyword>
<evidence type="ECO:0000256" key="5">
    <source>
        <dbReference type="SAM" id="MobiDB-lite"/>
    </source>
</evidence>
<feature type="compositionally biased region" description="Polar residues" evidence="5">
    <location>
        <begin position="698"/>
        <end position="707"/>
    </location>
</feature>
<feature type="compositionally biased region" description="Acidic residues" evidence="5">
    <location>
        <begin position="207"/>
        <end position="249"/>
    </location>
</feature>
<dbReference type="EMBL" id="LDAU01000044">
    <property type="protein sequence ID" value="KRX09765.1"/>
    <property type="molecule type" value="Genomic_DNA"/>
</dbReference>
<dbReference type="InterPro" id="IPR003954">
    <property type="entry name" value="RRM_euk-type"/>
</dbReference>
<keyword evidence="2 4" id="KW-0694">RNA-binding</keyword>
<dbReference type="Gene3D" id="3.30.70.330">
    <property type="match status" value="3"/>
</dbReference>
<dbReference type="SUPFAM" id="SSF54928">
    <property type="entry name" value="RNA-binding domain, RBD"/>
    <property type="match status" value="1"/>
</dbReference>
<organism evidence="7 8">
    <name type="scientific">Pseudocohnilembus persalinus</name>
    <name type="common">Ciliate</name>
    <dbReference type="NCBI Taxonomy" id="266149"/>
    <lineage>
        <taxon>Eukaryota</taxon>
        <taxon>Sar</taxon>
        <taxon>Alveolata</taxon>
        <taxon>Ciliophora</taxon>
        <taxon>Intramacronucleata</taxon>
        <taxon>Oligohymenophorea</taxon>
        <taxon>Scuticociliatia</taxon>
        <taxon>Philasterida</taxon>
        <taxon>Pseudocohnilembidae</taxon>
        <taxon>Pseudocohnilembus</taxon>
    </lineage>
</organism>
<feature type="region of interest" description="Disordered" evidence="5">
    <location>
        <begin position="105"/>
        <end position="269"/>
    </location>
</feature>
<feature type="domain" description="RRM" evidence="6">
    <location>
        <begin position="281"/>
        <end position="379"/>
    </location>
</feature>
<feature type="region of interest" description="Disordered" evidence="5">
    <location>
        <begin position="665"/>
        <end position="765"/>
    </location>
</feature>
<feature type="compositionally biased region" description="Basic and acidic residues" evidence="5">
    <location>
        <begin position="105"/>
        <end position="118"/>
    </location>
</feature>
<reference evidence="7 8" key="1">
    <citation type="journal article" date="2015" name="Sci. Rep.">
        <title>Genome of the facultative scuticociliatosis pathogen Pseudocohnilembus persalinus provides insight into its virulence through horizontal gene transfer.</title>
        <authorList>
            <person name="Xiong J."/>
            <person name="Wang G."/>
            <person name="Cheng J."/>
            <person name="Tian M."/>
            <person name="Pan X."/>
            <person name="Warren A."/>
            <person name="Jiang C."/>
            <person name="Yuan D."/>
            <person name="Miao W."/>
        </authorList>
    </citation>
    <scope>NUCLEOTIDE SEQUENCE [LARGE SCALE GENOMIC DNA]</scope>
    <source>
        <strain evidence="7">36N120E</strain>
    </source>
</reference>
<dbReference type="Pfam" id="PF00076">
    <property type="entry name" value="RRM_1"/>
    <property type="match status" value="2"/>
</dbReference>
<dbReference type="PANTHER" id="PTHR48039:SF1">
    <property type="entry name" value="RNA BINDING MOTIF PROTEIN 14 ISOFORM X1"/>
    <property type="match status" value="1"/>
</dbReference>
<comment type="subcellular location">
    <subcellularLocation>
        <location evidence="1">Nucleus</location>
    </subcellularLocation>
</comment>
<gene>
    <name evidence="7" type="ORF">PPERSA_02637</name>
</gene>
<feature type="compositionally biased region" description="Basic and acidic residues" evidence="5">
    <location>
        <begin position="746"/>
        <end position="765"/>
    </location>
</feature>
<evidence type="ECO:0000256" key="2">
    <source>
        <dbReference type="ARBA" id="ARBA00022884"/>
    </source>
</evidence>
<dbReference type="Proteomes" id="UP000054937">
    <property type="component" value="Unassembled WGS sequence"/>
</dbReference>
<dbReference type="InterPro" id="IPR035979">
    <property type="entry name" value="RBD_domain_sf"/>
</dbReference>
<dbReference type="InterPro" id="IPR000504">
    <property type="entry name" value="RRM_dom"/>
</dbReference>
<feature type="compositionally biased region" description="Low complexity" evidence="5">
    <location>
        <begin position="733"/>
        <end position="745"/>
    </location>
</feature>
<feature type="region of interest" description="Disordered" evidence="5">
    <location>
        <begin position="1"/>
        <end position="20"/>
    </location>
</feature>
<keyword evidence="3" id="KW-0539">Nucleus</keyword>
<evidence type="ECO:0000313" key="8">
    <source>
        <dbReference type="Proteomes" id="UP000054937"/>
    </source>
</evidence>
<feature type="compositionally biased region" description="Basic and acidic residues" evidence="5">
    <location>
        <begin position="709"/>
        <end position="732"/>
    </location>
</feature>
<feature type="compositionally biased region" description="Low complexity" evidence="5">
    <location>
        <begin position="155"/>
        <end position="173"/>
    </location>
</feature>
<feature type="domain" description="RRM" evidence="6">
    <location>
        <begin position="21"/>
        <end position="99"/>
    </location>
</feature>
<dbReference type="AlphaFoldDB" id="A0A0V0R6B4"/>
<proteinExistence type="predicted"/>
<dbReference type="InterPro" id="IPR012677">
    <property type="entry name" value="Nucleotide-bd_a/b_plait_sf"/>
</dbReference>